<evidence type="ECO:0000313" key="1">
    <source>
        <dbReference type="EMBL" id="VDK41467.1"/>
    </source>
</evidence>
<proteinExistence type="predicted"/>
<name>A0A0M3JQN1_ANISI</name>
<reference evidence="1 2" key="2">
    <citation type="submission" date="2018-11" db="EMBL/GenBank/DDBJ databases">
        <authorList>
            <consortium name="Pathogen Informatics"/>
        </authorList>
    </citation>
    <scope>NUCLEOTIDE SEQUENCE [LARGE SCALE GENOMIC DNA]</scope>
</reference>
<dbReference type="Proteomes" id="UP000267096">
    <property type="component" value="Unassembled WGS sequence"/>
</dbReference>
<sequence length="61" mass="7091">MICSFDWTAMSEKQHDGYSVVLAYDDGARLMESHLQMPDDPKMTFRLSQKVSLRCSVRSYK</sequence>
<dbReference type="WBParaSite" id="ASIM_0000998201-mRNA-1">
    <property type="protein sequence ID" value="ASIM_0000998201-mRNA-1"/>
    <property type="gene ID" value="ASIM_0000998201"/>
</dbReference>
<reference evidence="3" key="1">
    <citation type="submission" date="2017-02" db="UniProtKB">
        <authorList>
            <consortium name="WormBaseParasite"/>
        </authorList>
    </citation>
    <scope>IDENTIFICATION</scope>
</reference>
<gene>
    <name evidence="1" type="ORF">ASIM_LOCUS9713</name>
</gene>
<organism evidence="3">
    <name type="scientific">Anisakis simplex</name>
    <name type="common">Herring worm</name>
    <dbReference type="NCBI Taxonomy" id="6269"/>
    <lineage>
        <taxon>Eukaryota</taxon>
        <taxon>Metazoa</taxon>
        <taxon>Ecdysozoa</taxon>
        <taxon>Nematoda</taxon>
        <taxon>Chromadorea</taxon>
        <taxon>Rhabditida</taxon>
        <taxon>Spirurina</taxon>
        <taxon>Ascaridomorpha</taxon>
        <taxon>Ascaridoidea</taxon>
        <taxon>Anisakidae</taxon>
        <taxon>Anisakis</taxon>
        <taxon>Anisakis simplex complex</taxon>
    </lineage>
</organism>
<accession>A0A0M3JQN1</accession>
<protein>
    <submittedName>
        <fullName evidence="1 3">Uncharacterized protein</fullName>
    </submittedName>
</protein>
<keyword evidence="2" id="KW-1185">Reference proteome</keyword>
<evidence type="ECO:0000313" key="2">
    <source>
        <dbReference type="Proteomes" id="UP000267096"/>
    </source>
</evidence>
<dbReference type="EMBL" id="UYRR01030734">
    <property type="protein sequence ID" value="VDK41467.1"/>
    <property type="molecule type" value="Genomic_DNA"/>
</dbReference>
<dbReference type="AlphaFoldDB" id="A0A0M3JQN1"/>
<evidence type="ECO:0000313" key="3">
    <source>
        <dbReference type="WBParaSite" id="ASIM_0000998201-mRNA-1"/>
    </source>
</evidence>